<keyword evidence="2" id="KW-1185">Reference proteome</keyword>
<reference evidence="1 2" key="1">
    <citation type="submission" date="2015-04" db="EMBL/GenBank/DDBJ databases">
        <authorList>
            <person name="Syromyatnikov M.Y."/>
            <person name="Popov V.N."/>
        </authorList>
    </citation>
    <scope>NUCLEOTIDE SEQUENCE [LARGE SCALE GENOMIC DNA]</scope>
</reference>
<name>A0A1J1IMG4_9DIPT</name>
<evidence type="ECO:0000313" key="1">
    <source>
        <dbReference type="EMBL" id="CRL00930.1"/>
    </source>
</evidence>
<gene>
    <name evidence="1" type="ORF">CLUMA_CG014517</name>
</gene>
<proteinExistence type="predicted"/>
<organism evidence="1 2">
    <name type="scientific">Clunio marinus</name>
    <dbReference type="NCBI Taxonomy" id="568069"/>
    <lineage>
        <taxon>Eukaryota</taxon>
        <taxon>Metazoa</taxon>
        <taxon>Ecdysozoa</taxon>
        <taxon>Arthropoda</taxon>
        <taxon>Hexapoda</taxon>
        <taxon>Insecta</taxon>
        <taxon>Pterygota</taxon>
        <taxon>Neoptera</taxon>
        <taxon>Endopterygota</taxon>
        <taxon>Diptera</taxon>
        <taxon>Nematocera</taxon>
        <taxon>Chironomoidea</taxon>
        <taxon>Chironomidae</taxon>
        <taxon>Clunio</taxon>
    </lineage>
</organism>
<dbReference type="AlphaFoldDB" id="A0A1J1IMG4"/>
<protein>
    <submittedName>
        <fullName evidence="1">CLUMA_CG014517, isoform A</fullName>
    </submittedName>
</protein>
<dbReference type="EMBL" id="CVRI01000055">
    <property type="protein sequence ID" value="CRL00930.1"/>
    <property type="molecule type" value="Genomic_DNA"/>
</dbReference>
<sequence>MYLYVEALRNNQYQYLCQYFTSNERLIQTTPYVIIKSRTAHKGTIILADAFEGNGRIGKWK</sequence>
<accession>A0A1J1IMG4</accession>
<dbReference type="Proteomes" id="UP000183832">
    <property type="component" value="Unassembled WGS sequence"/>
</dbReference>
<evidence type="ECO:0000313" key="2">
    <source>
        <dbReference type="Proteomes" id="UP000183832"/>
    </source>
</evidence>